<proteinExistence type="predicted"/>
<protein>
    <recommendedName>
        <fullName evidence="1">DUF7047 domain-containing protein</fullName>
    </recommendedName>
</protein>
<evidence type="ECO:0000259" key="1">
    <source>
        <dbReference type="Pfam" id="PF23088"/>
    </source>
</evidence>
<reference evidence="3" key="1">
    <citation type="submission" date="2019-12" db="UniProtKB">
        <authorList>
            <consortium name="WormBaseParasite"/>
        </authorList>
    </citation>
    <scope>IDENTIFICATION</scope>
</reference>
<dbReference type="Pfam" id="PF23088">
    <property type="entry name" value="DUF7047"/>
    <property type="match status" value="1"/>
</dbReference>
<keyword evidence="2" id="KW-1185">Reference proteome</keyword>
<evidence type="ECO:0000313" key="2">
    <source>
        <dbReference type="Proteomes" id="UP000046395"/>
    </source>
</evidence>
<name>A0A5S6Q8F5_TRIMR</name>
<evidence type="ECO:0000313" key="3">
    <source>
        <dbReference type="WBParaSite" id="TMUE_1000003237.1"/>
    </source>
</evidence>
<organism evidence="2 3">
    <name type="scientific">Trichuris muris</name>
    <name type="common">Mouse whipworm</name>
    <dbReference type="NCBI Taxonomy" id="70415"/>
    <lineage>
        <taxon>Eukaryota</taxon>
        <taxon>Metazoa</taxon>
        <taxon>Ecdysozoa</taxon>
        <taxon>Nematoda</taxon>
        <taxon>Enoplea</taxon>
        <taxon>Dorylaimia</taxon>
        <taxon>Trichinellida</taxon>
        <taxon>Trichuridae</taxon>
        <taxon>Trichuris</taxon>
    </lineage>
</organism>
<sequence length="266" mass="29591">MPGAFKITTPRSLQLFKVSSSDLDGILQAKLLGVICSSAGVPISLDAAVSFFNNLVPNDLSKAASECDWNVTEVIFRSYDEVSLFFEKYVPADLSDEYAMADSMVLFLFVGKGINKTYYLQWLQRRIEAVLKMQFPKEQIAWDANQAPKCECVEDLARAASAFVKREANRLTERWDEPIQESRIRLQLDEIASAVRTSDPVRGRWDVSGSQARIWVDASMLALGVALEVDGYVIEDGTWLAVASLGKLTTMILGKASEAQSRLETF</sequence>
<dbReference type="Proteomes" id="UP000046395">
    <property type="component" value="Unassembled WGS sequence"/>
</dbReference>
<dbReference type="InterPro" id="IPR055475">
    <property type="entry name" value="DUF7047"/>
</dbReference>
<feature type="domain" description="DUF7047" evidence="1">
    <location>
        <begin position="157"/>
        <end position="196"/>
    </location>
</feature>
<dbReference type="WBParaSite" id="TMUE_1000003237.1">
    <property type="protein sequence ID" value="TMUE_1000003237.1"/>
    <property type="gene ID" value="WBGene00292652"/>
</dbReference>
<accession>A0A5S6Q8F5</accession>
<dbReference type="AlphaFoldDB" id="A0A5S6Q8F5"/>